<reference evidence="2 3" key="1">
    <citation type="submission" date="2019-08" db="EMBL/GenBank/DDBJ databases">
        <title>Deep-cultivation of Planctomycetes and their phenomic and genomic characterization uncovers novel biology.</title>
        <authorList>
            <person name="Wiegand S."/>
            <person name="Jogler M."/>
            <person name="Boedeker C."/>
            <person name="Pinto D."/>
            <person name="Vollmers J."/>
            <person name="Rivas-Marin E."/>
            <person name="Kohn T."/>
            <person name="Peeters S.H."/>
            <person name="Heuer A."/>
            <person name="Rast P."/>
            <person name="Oberbeckmann S."/>
            <person name="Bunk B."/>
            <person name="Jeske O."/>
            <person name="Meyerdierks A."/>
            <person name="Storesund J.E."/>
            <person name="Kallscheuer N."/>
            <person name="Luecker S."/>
            <person name="Lage O.M."/>
            <person name="Pohl T."/>
            <person name="Merkel B.J."/>
            <person name="Hornburger P."/>
            <person name="Mueller R.-W."/>
            <person name="Bruemmer F."/>
            <person name="Labrenz M."/>
            <person name="Spormann A.M."/>
            <person name="Op Den Camp H."/>
            <person name="Overmann J."/>
            <person name="Amann R."/>
            <person name="Jetten M.S.M."/>
            <person name="Mascher T."/>
            <person name="Medema M.H."/>
            <person name="Devos D.P."/>
            <person name="Kaster A.-K."/>
            <person name="Ovreas L."/>
            <person name="Rohde M."/>
            <person name="Galperin M.Y."/>
            <person name="Jogler C."/>
        </authorList>
    </citation>
    <scope>NUCLEOTIDE SEQUENCE [LARGE SCALE GENOMIC DNA]</scope>
    <source>
        <strain evidence="2 3">LF1</strain>
    </source>
</reference>
<evidence type="ECO:0000259" key="1">
    <source>
        <dbReference type="Pfam" id="PF18753"/>
    </source>
</evidence>
<keyword evidence="3" id="KW-1185">Reference proteome</keyword>
<evidence type="ECO:0000313" key="2">
    <source>
        <dbReference type="EMBL" id="KAA1258066.1"/>
    </source>
</evidence>
<evidence type="ECO:0000313" key="3">
    <source>
        <dbReference type="Proteomes" id="UP000322699"/>
    </source>
</evidence>
<accession>A0A5B1CBX8</accession>
<dbReference type="OrthoDB" id="2080678at2"/>
<gene>
    <name evidence="2" type="ORF">LF1_05810</name>
</gene>
<dbReference type="InterPro" id="IPR041180">
    <property type="entry name" value="Nmad2"/>
</dbReference>
<dbReference type="Proteomes" id="UP000322699">
    <property type="component" value="Unassembled WGS sequence"/>
</dbReference>
<name>A0A5B1CBX8_9BACT</name>
<organism evidence="2 3">
    <name type="scientific">Rubripirellula obstinata</name>
    <dbReference type="NCBI Taxonomy" id="406547"/>
    <lineage>
        <taxon>Bacteria</taxon>
        <taxon>Pseudomonadati</taxon>
        <taxon>Planctomycetota</taxon>
        <taxon>Planctomycetia</taxon>
        <taxon>Pirellulales</taxon>
        <taxon>Pirellulaceae</taxon>
        <taxon>Rubripirellula</taxon>
    </lineage>
</organism>
<dbReference type="AlphaFoldDB" id="A0A5B1CBX8"/>
<feature type="domain" description="Nucleotide modification associated" evidence="1">
    <location>
        <begin position="2"/>
        <end position="186"/>
    </location>
</feature>
<protein>
    <recommendedName>
        <fullName evidence="1">Nucleotide modification associated domain-containing protein</fullName>
    </recommendedName>
</protein>
<comment type="caution">
    <text evidence="2">The sequence shown here is derived from an EMBL/GenBank/DDBJ whole genome shotgun (WGS) entry which is preliminary data.</text>
</comment>
<dbReference type="EMBL" id="VRLW01000001">
    <property type="protein sequence ID" value="KAA1258066.1"/>
    <property type="molecule type" value="Genomic_DNA"/>
</dbReference>
<dbReference type="RefSeq" id="WP_068259334.1">
    <property type="nucleotide sequence ID" value="NZ_LWSK01000009.1"/>
</dbReference>
<proteinExistence type="predicted"/>
<dbReference type="Pfam" id="PF18753">
    <property type="entry name" value="Nmad2"/>
    <property type="match status" value="1"/>
</dbReference>
<sequence length="201" mass="22545">MQIRSYVVRFDCGFAPNPFGGYLTLATCKPRIRKYANRGDLIVGTGSAQSVGANRLVYAGIVSQVVPIEEYGSLEEFANKQPFFRGENWKRFGDNCYFKEDGEWVQRRNPFHGPESQAKDLSGENVLICDQFWYYGTKAILIPKRFHGLIKAGPGHKIIDNSDPLTTRFASWLNEKAPGRHGYPVLAMSPDDDATSGCKNE</sequence>